<dbReference type="InterPro" id="IPR004045">
    <property type="entry name" value="Glutathione_S-Trfase_N"/>
</dbReference>
<feature type="region of interest" description="Disordered" evidence="1">
    <location>
        <begin position="16"/>
        <end position="43"/>
    </location>
</feature>
<organism evidence="4 5">
    <name type="scientific">Astrephomene gubernaculifera</name>
    <dbReference type="NCBI Taxonomy" id="47775"/>
    <lineage>
        <taxon>Eukaryota</taxon>
        <taxon>Viridiplantae</taxon>
        <taxon>Chlorophyta</taxon>
        <taxon>core chlorophytes</taxon>
        <taxon>Chlorophyceae</taxon>
        <taxon>CS clade</taxon>
        <taxon>Chlamydomonadales</taxon>
        <taxon>Astrephomenaceae</taxon>
        <taxon>Astrephomene</taxon>
    </lineage>
</organism>
<protein>
    <recommendedName>
        <fullName evidence="6">Glutathione S-transferase</fullName>
    </recommendedName>
</protein>
<dbReference type="AlphaFoldDB" id="A0AAD3E0D0"/>
<feature type="domain" description="GST N-terminal" evidence="2">
    <location>
        <begin position="51"/>
        <end position="135"/>
    </location>
</feature>
<dbReference type="InterPro" id="IPR050983">
    <property type="entry name" value="GST_Omega/HSP26"/>
</dbReference>
<dbReference type="Gene3D" id="1.20.1050.10">
    <property type="match status" value="1"/>
</dbReference>
<dbReference type="SUPFAM" id="SSF52833">
    <property type="entry name" value="Thioredoxin-like"/>
    <property type="match status" value="1"/>
</dbReference>
<sequence length="289" mass="32012">MQRNFRATCQRQPLLRAPARLSRPSRNSNSKTPTAFASSKATPAKAMPAITRLELYDDPHSEYSAKVKVAMHAKGLCWATLPVPCGGTRSPDFLAINPLGKIPVLCVTFDDGRRESVFESEVILELLEELFPQPPLLPAEPLARSKARLISRYHDLYLEPALRRLYGMVAPSGGHSKQEVQEAVAAFTARLSELESLLPPDRTLALTDDNQLTLADCGYPALFLYTELLLPVLLGRCGRPSDGCSEQQQVLPPRLRRWRTALWGHPAVQAVLAELRPAAEEWLAGRSRS</sequence>
<evidence type="ECO:0000256" key="1">
    <source>
        <dbReference type="SAM" id="MobiDB-lite"/>
    </source>
</evidence>
<evidence type="ECO:0000313" key="4">
    <source>
        <dbReference type="EMBL" id="GFR50319.1"/>
    </source>
</evidence>
<feature type="domain" description="GST C-terminal" evidence="3">
    <location>
        <begin position="140"/>
        <end position="281"/>
    </location>
</feature>
<dbReference type="InterPro" id="IPR040079">
    <property type="entry name" value="Glutathione_S-Trfase"/>
</dbReference>
<evidence type="ECO:0000259" key="2">
    <source>
        <dbReference type="PROSITE" id="PS50404"/>
    </source>
</evidence>
<dbReference type="EMBL" id="BMAR01000036">
    <property type="protein sequence ID" value="GFR50319.1"/>
    <property type="molecule type" value="Genomic_DNA"/>
</dbReference>
<dbReference type="Proteomes" id="UP001054857">
    <property type="component" value="Unassembled WGS sequence"/>
</dbReference>
<evidence type="ECO:0000313" key="5">
    <source>
        <dbReference type="Proteomes" id="UP001054857"/>
    </source>
</evidence>
<name>A0AAD3E0D0_9CHLO</name>
<evidence type="ECO:0008006" key="6">
    <source>
        <dbReference type="Google" id="ProtNLM"/>
    </source>
</evidence>
<feature type="compositionally biased region" description="Polar residues" evidence="1">
    <location>
        <begin position="24"/>
        <end position="41"/>
    </location>
</feature>
<dbReference type="InterPro" id="IPR036249">
    <property type="entry name" value="Thioredoxin-like_sf"/>
</dbReference>
<gene>
    <name evidence="4" type="ORF">Agub_g12513</name>
</gene>
<dbReference type="InterPro" id="IPR010987">
    <property type="entry name" value="Glutathione-S-Trfase_C-like"/>
</dbReference>
<accession>A0AAD3E0D0</accession>
<dbReference type="InterPro" id="IPR036282">
    <property type="entry name" value="Glutathione-S-Trfase_C_sf"/>
</dbReference>
<reference evidence="4 5" key="1">
    <citation type="journal article" date="2021" name="Sci. Rep.">
        <title>Genome sequencing of the multicellular alga Astrephomene provides insights into convergent evolution of germ-soma differentiation.</title>
        <authorList>
            <person name="Yamashita S."/>
            <person name="Yamamoto K."/>
            <person name="Matsuzaki R."/>
            <person name="Suzuki S."/>
            <person name="Yamaguchi H."/>
            <person name="Hirooka S."/>
            <person name="Minakuchi Y."/>
            <person name="Miyagishima S."/>
            <person name="Kawachi M."/>
            <person name="Toyoda A."/>
            <person name="Nozaki H."/>
        </authorList>
    </citation>
    <scope>NUCLEOTIDE SEQUENCE [LARGE SCALE GENOMIC DNA]</scope>
    <source>
        <strain evidence="4 5">NIES-4017</strain>
    </source>
</reference>
<dbReference type="PROSITE" id="PS50404">
    <property type="entry name" value="GST_NTER"/>
    <property type="match status" value="1"/>
</dbReference>
<dbReference type="PANTHER" id="PTHR43968">
    <property type="match status" value="1"/>
</dbReference>
<dbReference type="GO" id="GO:0005737">
    <property type="term" value="C:cytoplasm"/>
    <property type="evidence" value="ECO:0007669"/>
    <property type="project" value="TreeGrafter"/>
</dbReference>
<evidence type="ECO:0000259" key="3">
    <source>
        <dbReference type="PROSITE" id="PS50405"/>
    </source>
</evidence>
<comment type="caution">
    <text evidence="4">The sequence shown here is derived from an EMBL/GenBank/DDBJ whole genome shotgun (WGS) entry which is preliminary data.</text>
</comment>
<keyword evidence="5" id="KW-1185">Reference proteome</keyword>
<dbReference type="PROSITE" id="PS50405">
    <property type="entry name" value="GST_CTER"/>
    <property type="match status" value="1"/>
</dbReference>
<dbReference type="Pfam" id="PF13417">
    <property type="entry name" value="GST_N_3"/>
    <property type="match status" value="1"/>
</dbReference>
<proteinExistence type="predicted"/>
<dbReference type="PANTHER" id="PTHR43968:SF6">
    <property type="entry name" value="GLUTATHIONE S-TRANSFERASE OMEGA"/>
    <property type="match status" value="1"/>
</dbReference>
<dbReference type="CDD" id="cd00299">
    <property type="entry name" value="GST_C_family"/>
    <property type="match status" value="1"/>
</dbReference>
<dbReference type="Gene3D" id="3.40.30.10">
    <property type="entry name" value="Glutaredoxin"/>
    <property type="match status" value="1"/>
</dbReference>
<dbReference type="SUPFAM" id="SSF47616">
    <property type="entry name" value="GST C-terminal domain-like"/>
    <property type="match status" value="1"/>
</dbReference>
<dbReference type="SFLD" id="SFLDS00019">
    <property type="entry name" value="Glutathione_Transferase_(cytos"/>
    <property type="match status" value="1"/>
</dbReference>